<dbReference type="InterPro" id="IPR036737">
    <property type="entry name" value="OmpA-like_sf"/>
</dbReference>
<proteinExistence type="predicted"/>
<evidence type="ECO:0000259" key="4">
    <source>
        <dbReference type="PROSITE" id="PS51123"/>
    </source>
</evidence>
<dbReference type="GO" id="GO:0016020">
    <property type="term" value="C:membrane"/>
    <property type="evidence" value="ECO:0007669"/>
    <property type="project" value="UniProtKB-UniRule"/>
</dbReference>
<name>I4B0W0_TURPD</name>
<dbReference type="AlphaFoldDB" id="I4B0W0"/>
<dbReference type="InterPro" id="IPR011659">
    <property type="entry name" value="WD40"/>
</dbReference>
<dbReference type="PANTHER" id="PTHR30329">
    <property type="entry name" value="STATOR ELEMENT OF FLAGELLAR MOTOR COMPLEX"/>
    <property type="match status" value="1"/>
</dbReference>
<feature type="region of interest" description="Disordered" evidence="2">
    <location>
        <begin position="533"/>
        <end position="559"/>
    </location>
</feature>
<dbReference type="SUPFAM" id="SSF82171">
    <property type="entry name" value="DPP6 N-terminal domain-like"/>
    <property type="match status" value="1"/>
</dbReference>
<evidence type="ECO:0000256" key="1">
    <source>
        <dbReference type="PROSITE-ProRule" id="PRU00473"/>
    </source>
</evidence>
<feature type="compositionally biased region" description="Basic and acidic residues" evidence="2">
    <location>
        <begin position="654"/>
        <end position="684"/>
    </location>
</feature>
<dbReference type="STRING" id="869212.Turpa_0257"/>
<dbReference type="Gene3D" id="3.30.1330.60">
    <property type="entry name" value="OmpA-like domain"/>
    <property type="match status" value="1"/>
</dbReference>
<evidence type="ECO:0000313" key="6">
    <source>
        <dbReference type="Proteomes" id="UP000006048"/>
    </source>
</evidence>
<feature type="domain" description="OmpA-like" evidence="4">
    <location>
        <begin position="561"/>
        <end position="680"/>
    </location>
</feature>
<dbReference type="PROSITE" id="PS51123">
    <property type="entry name" value="OMPA_2"/>
    <property type="match status" value="1"/>
</dbReference>
<dbReference type="InterPro" id="IPR006665">
    <property type="entry name" value="OmpA-like"/>
</dbReference>
<gene>
    <name evidence="5" type="ordered locus">Turpa_0257</name>
</gene>
<feature type="region of interest" description="Disordered" evidence="2">
    <location>
        <begin position="646"/>
        <end position="684"/>
    </location>
</feature>
<feature type="chain" id="PRO_5003685733" evidence="3">
    <location>
        <begin position="26"/>
        <end position="684"/>
    </location>
</feature>
<dbReference type="KEGG" id="tpx:Turpa_0257"/>
<reference evidence="5 6" key="1">
    <citation type="submission" date="2012-06" db="EMBL/GenBank/DDBJ databases">
        <title>The complete chromosome of genome of Turneriella parva DSM 21527.</title>
        <authorList>
            <consortium name="US DOE Joint Genome Institute (JGI-PGF)"/>
            <person name="Lucas S."/>
            <person name="Han J."/>
            <person name="Lapidus A."/>
            <person name="Bruce D."/>
            <person name="Goodwin L."/>
            <person name="Pitluck S."/>
            <person name="Peters L."/>
            <person name="Kyrpides N."/>
            <person name="Mavromatis K."/>
            <person name="Ivanova N."/>
            <person name="Mikhailova N."/>
            <person name="Chertkov O."/>
            <person name="Detter J.C."/>
            <person name="Tapia R."/>
            <person name="Han C."/>
            <person name="Land M."/>
            <person name="Hauser L."/>
            <person name="Markowitz V."/>
            <person name="Cheng J.-F."/>
            <person name="Hugenholtz P."/>
            <person name="Woyke T."/>
            <person name="Wu D."/>
            <person name="Gronow S."/>
            <person name="Wellnitz S."/>
            <person name="Brambilla E."/>
            <person name="Klenk H.-P."/>
            <person name="Eisen J.A."/>
        </authorList>
    </citation>
    <scope>NUCLEOTIDE SEQUENCE [LARGE SCALE GENOMIC DNA]</scope>
    <source>
        <strain evidence="6">ATCC BAA-1111 / DSM 21527 / NCTC 11395 / H</strain>
    </source>
</reference>
<dbReference type="Proteomes" id="UP000006048">
    <property type="component" value="Chromosome"/>
</dbReference>
<dbReference type="Gene3D" id="2.120.10.30">
    <property type="entry name" value="TolB, C-terminal domain"/>
    <property type="match status" value="1"/>
</dbReference>
<dbReference type="EMBL" id="CP002959">
    <property type="protein sequence ID" value="AFM10917.1"/>
    <property type="molecule type" value="Genomic_DNA"/>
</dbReference>
<dbReference type="Pfam" id="PF07676">
    <property type="entry name" value="PD40"/>
    <property type="match status" value="4"/>
</dbReference>
<dbReference type="InterPro" id="IPR050330">
    <property type="entry name" value="Bact_OuterMem_StrucFunc"/>
</dbReference>
<evidence type="ECO:0000313" key="5">
    <source>
        <dbReference type="EMBL" id="AFM10917.1"/>
    </source>
</evidence>
<dbReference type="PANTHER" id="PTHR30329:SF19">
    <property type="entry name" value="OUTER MEMBRANE PROTEIN, OMPA FAMILY"/>
    <property type="match status" value="1"/>
</dbReference>
<dbReference type="SUPFAM" id="SSF103088">
    <property type="entry name" value="OmpA-like"/>
    <property type="match status" value="1"/>
</dbReference>
<keyword evidence="3" id="KW-0732">Signal</keyword>
<protein>
    <submittedName>
        <fullName evidence="5">OmpA/MotB domain protein</fullName>
    </submittedName>
</protein>
<dbReference type="PATRIC" id="fig|869212.3.peg.219"/>
<evidence type="ECO:0000256" key="3">
    <source>
        <dbReference type="SAM" id="SignalP"/>
    </source>
</evidence>
<accession>I4B0W0</accession>
<dbReference type="CDD" id="cd07185">
    <property type="entry name" value="OmpA_C-like"/>
    <property type="match status" value="1"/>
</dbReference>
<keyword evidence="1" id="KW-0472">Membrane</keyword>
<feature type="compositionally biased region" description="Basic and acidic residues" evidence="2">
    <location>
        <begin position="542"/>
        <end position="554"/>
    </location>
</feature>
<dbReference type="OrthoDB" id="9809364at2"/>
<sequence length="684" mass="75320">MFMFKKITTTTVVAIATAGSLIAIAANYPITPNEAADLHNLGAGVNTHESEYTPYITPDEKFLFFQSNRDPAAGPEGDFDLWYSMNKNAEKGVDPLFEVSGNVGLPVNSENLDGHPSLRRLPSGEFEMYFCSFASPTRPGPALTNIYHTVWKAGKWSVPEAVTAVNSEFHDRMPSISQDGRYLFFSSDRLGGKGGDDIWFVERDEKTGKWGPAFNAGSVNTAASEVTPSIHSDGTTLYFSSDRSGGVGGYDIYFTQSVSKLANPDAEHIAEKGWAKPLNLGKPFNSEFDDEYPTVIASGERVYFTSNRSEGLGAFDIYRARVPLFARPTIRLSLRGKTLIAGTNRAVNAQISLASGEISQQTNTSDEKGNSFNFQLINQKEYRLQASAAGFRRIDEVIDTRKVYEKPEIDKDLLFVRDIKVPKVVNLRITFENAQGKVISPKAKQKLLPKATKFIKFTAGKKQPLIRLDDFEGSEEKALSALEGFVLEVEAEKKGFEPLKEKRSISVMLDQYKDSVPETLEVRFVMAPKGNKVEKPAPVAAEKTDEAEPQEAKAQRQKTRLGGGTFTFLGRIYFASGVHDAAVGDAKTAARRAAAEFKKAGRGRIFVYGHGDSQGDTAANKQLSKKRAAFVKKLLVAAGVPAKSITTQGAGESQRIHKNDDTEQKRQKNRRAEIYISVPREKSE</sequence>
<organism evidence="5 6">
    <name type="scientific">Turneriella parva (strain ATCC BAA-1111 / DSM 21527 / NCTC 11395 / H)</name>
    <name type="common">Leptospira parva</name>
    <dbReference type="NCBI Taxonomy" id="869212"/>
    <lineage>
        <taxon>Bacteria</taxon>
        <taxon>Pseudomonadati</taxon>
        <taxon>Spirochaetota</taxon>
        <taxon>Spirochaetia</taxon>
        <taxon>Leptospirales</taxon>
        <taxon>Leptospiraceae</taxon>
        <taxon>Turneriella</taxon>
    </lineage>
</organism>
<dbReference type="InterPro" id="IPR011042">
    <property type="entry name" value="6-blade_b-propeller_TolB-like"/>
</dbReference>
<dbReference type="Pfam" id="PF00691">
    <property type="entry name" value="OmpA"/>
    <property type="match status" value="1"/>
</dbReference>
<keyword evidence="6" id="KW-1185">Reference proteome</keyword>
<dbReference type="HOGENOM" id="CLU_402203_0_0_12"/>
<evidence type="ECO:0000256" key="2">
    <source>
        <dbReference type="SAM" id="MobiDB-lite"/>
    </source>
</evidence>
<feature type="signal peptide" evidence="3">
    <location>
        <begin position="1"/>
        <end position="25"/>
    </location>
</feature>